<evidence type="ECO:0000256" key="18">
    <source>
        <dbReference type="PIRSR" id="PIRSR600823-4"/>
    </source>
</evidence>
<dbReference type="PRINTS" id="PR00461">
    <property type="entry name" value="PLPEROXIDASE"/>
</dbReference>
<keyword evidence="7" id="KW-0349">Heme</keyword>
<evidence type="ECO:0000256" key="10">
    <source>
        <dbReference type="ARBA" id="ARBA00023002"/>
    </source>
</evidence>
<comment type="cofactor">
    <cofactor evidence="17">
        <name>heme b</name>
        <dbReference type="ChEBI" id="CHEBI:60344"/>
    </cofactor>
    <text evidence="17">Binds 1 heme b (iron(II)-protoporphyrin IX) group per subunit.</text>
</comment>
<evidence type="ECO:0000313" key="23">
    <source>
        <dbReference type="Proteomes" id="UP001497457"/>
    </source>
</evidence>
<dbReference type="AlphaFoldDB" id="A0ABC8WQ64"/>
<reference evidence="22" key="1">
    <citation type="submission" date="2024-10" db="EMBL/GenBank/DDBJ databases">
        <authorList>
            <person name="Ryan C."/>
        </authorList>
    </citation>
    <scope>NUCLEOTIDE SEQUENCE [LARGE SCALE GENOMIC DNA]</scope>
</reference>
<dbReference type="InterPro" id="IPR000823">
    <property type="entry name" value="Peroxidase_pln"/>
</dbReference>
<dbReference type="Gene3D" id="1.10.520.10">
    <property type="match status" value="2"/>
</dbReference>
<dbReference type="PROSITE" id="PS50873">
    <property type="entry name" value="PEROXIDASE_4"/>
    <property type="match status" value="1"/>
</dbReference>
<keyword evidence="8 17" id="KW-0479">Metal-binding</keyword>
<evidence type="ECO:0000256" key="19">
    <source>
        <dbReference type="PIRSR" id="PIRSR600823-5"/>
    </source>
</evidence>
<keyword evidence="20" id="KW-0732">Signal</keyword>
<evidence type="ECO:0000256" key="7">
    <source>
        <dbReference type="ARBA" id="ARBA00022617"/>
    </source>
</evidence>
<feature type="binding site" evidence="17">
    <location>
        <position position="183"/>
    </location>
    <ligand>
        <name>Ca(2+)</name>
        <dbReference type="ChEBI" id="CHEBI:29108"/>
        <label>2</label>
    </ligand>
</feature>
<dbReference type="Gene3D" id="1.10.420.10">
    <property type="entry name" value="Peroxidase, domain 2"/>
    <property type="match status" value="1"/>
</dbReference>
<feature type="active site" description="Proton acceptor" evidence="15">
    <location>
        <position position="65"/>
    </location>
</feature>
<accession>A0ABC8WQ64</accession>
<sequence length="260" mass="28221">MASHKHLTFSVLAFLFAASLVSAQLTTNFYAKSCPNALYTIQSAVRSAVTKENRMGASSLRLHFHDCFVNASLIKLQLGGPTWVVNMGRRDSMTASLDAANNDIPAPTFDLSDLTKSFSNKGLSATDMIALSGGHTIGRARCVNFRSRIYSETNIDTSLATSLKSNCPNKTGDNNISPLDASTSYAFDNFYYKNLLSRKGVLHSDQQLFNGGSADSQTTTYSSKMAKFFADFSVAMVKMGNISPLTGSSGQIRKNCRKIN</sequence>
<dbReference type="GO" id="GO:0042744">
    <property type="term" value="P:hydrogen peroxide catabolic process"/>
    <property type="evidence" value="ECO:0007669"/>
    <property type="project" value="UniProtKB-KW"/>
</dbReference>
<dbReference type="CDD" id="cd00693">
    <property type="entry name" value="secretory_peroxidase"/>
    <property type="match status" value="1"/>
</dbReference>
<keyword evidence="6" id="KW-0575">Peroxidase</keyword>
<feature type="binding site" evidence="17">
    <location>
        <position position="180"/>
    </location>
    <ligand>
        <name>Ca(2+)</name>
        <dbReference type="ChEBI" id="CHEBI:29108"/>
        <label>2</label>
    </ligand>
</feature>
<evidence type="ECO:0000256" key="3">
    <source>
        <dbReference type="ARBA" id="ARBA00006873"/>
    </source>
</evidence>
<dbReference type="EC" id="1.11.1.7" evidence="4"/>
<gene>
    <name evidence="22" type="ORF">URODEC1_LOCUS15322</name>
</gene>
<dbReference type="GO" id="GO:0140825">
    <property type="term" value="F:lactoperoxidase activity"/>
    <property type="evidence" value="ECO:0007669"/>
    <property type="project" value="UniProtKB-EC"/>
</dbReference>
<evidence type="ECO:0000256" key="6">
    <source>
        <dbReference type="ARBA" id="ARBA00022559"/>
    </source>
</evidence>
<dbReference type="PROSITE" id="PS00435">
    <property type="entry name" value="PEROXIDASE_1"/>
    <property type="match status" value="1"/>
</dbReference>
<feature type="binding site" evidence="17">
    <location>
        <position position="72"/>
    </location>
    <ligand>
        <name>Ca(2+)</name>
        <dbReference type="ChEBI" id="CHEBI:29108"/>
        <label>1</label>
    </ligand>
</feature>
<evidence type="ECO:0000256" key="11">
    <source>
        <dbReference type="ARBA" id="ARBA00023004"/>
    </source>
</evidence>
<dbReference type="InterPro" id="IPR033905">
    <property type="entry name" value="Secretory_peroxidase"/>
</dbReference>
<feature type="domain" description="Plant heme peroxidase family profile" evidence="21">
    <location>
        <begin position="24"/>
        <end position="260"/>
    </location>
</feature>
<dbReference type="InterPro" id="IPR019793">
    <property type="entry name" value="Peroxidases_heam-ligand_BS"/>
</dbReference>
<keyword evidence="23" id="KW-1185">Reference proteome</keyword>
<proteinExistence type="inferred from homology"/>
<keyword evidence="12 19" id="KW-1015">Disulfide bond</keyword>
<name>A0ABC8WQ64_9POAL</name>
<feature type="signal peptide" evidence="20">
    <location>
        <begin position="1"/>
        <end position="23"/>
    </location>
</feature>
<feature type="binding site" evidence="17">
    <location>
        <position position="66"/>
    </location>
    <ligand>
        <name>Ca(2+)</name>
        <dbReference type="ChEBI" id="CHEBI:29108"/>
        <label>1</label>
    </ligand>
</feature>
<evidence type="ECO:0000256" key="13">
    <source>
        <dbReference type="ARBA" id="ARBA00023180"/>
    </source>
</evidence>
<dbReference type="InterPro" id="IPR010255">
    <property type="entry name" value="Haem_peroxidase_sf"/>
</dbReference>
<protein>
    <recommendedName>
        <fullName evidence="4">peroxidase</fullName>
        <ecNumber evidence="4">1.11.1.7</ecNumber>
    </recommendedName>
</protein>
<keyword evidence="14" id="KW-0376">Hydrogen peroxide</keyword>
<dbReference type="EMBL" id="OZ075122">
    <property type="protein sequence ID" value="CAL4911984.1"/>
    <property type="molecule type" value="Genomic_DNA"/>
</dbReference>
<dbReference type="GO" id="GO:0005576">
    <property type="term" value="C:extracellular region"/>
    <property type="evidence" value="ECO:0007669"/>
    <property type="project" value="UniProtKB-SubCell"/>
</dbReference>
<feature type="binding site" evidence="17">
    <location>
        <position position="188"/>
    </location>
    <ligand>
        <name>Ca(2+)</name>
        <dbReference type="ChEBI" id="CHEBI:29108"/>
        <label>2</label>
    </ligand>
</feature>
<evidence type="ECO:0000256" key="8">
    <source>
        <dbReference type="ARBA" id="ARBA00022723"/>
    </source>
</evidence>
<evidence type="ECO:0000259" key="21">
    <source>
        <dbReference type="PROSITE" id="PS50873"/>
    </source>
</evidence>
<dbReference type="PROSITE" id="PS00436">
    <property type="entry name" value="PEROXIDASE_2"/>
    <property type="match status" value="1"/>
</dbReference>
<dbReference type="InterPro" id="IPR019794">
    <property type="entry name" value="Peroxidases_AS"/>
</dbReference>
<keyword evidence="11 17" id="KW-0408">Iron</keyword>
<evidence type="ECO:0000256" key="4">
    <source>
        <dbReference type="ARBA" id="ARBA00012313"/>
    </source>
</evidence>
<comment type="subcellular location">
    <subcellularLocation>
        <location evidence="2">Secreted</location>
    </subcellularLocation>
</comment>
<feature type="binding site" evidence="17">
    <location>
        <position position="136"/>
    </location>
    <ligand>
        <name>Ca(2+)</name>
        <dbReference type="ChEBI" id="CHEBI:29108"/>
        <label>2</label>
    </ligand>
</feature>
<evidence type="ECO:0000256" key="17">
    <source>
        <dbReference type="PIRSR" id="PIRSR600823-3"/>
    </source>
</evidence>
<keyword evidence="5" id="KW-0964">Secreted</keyword>
<feature type="binding site" evidence="17">
    <location>
        <position position="69"/>
    </location>
    <ligand>
        <name>Ca(2+)</name>
        <dbReference type="ChEBI" id="CHEBI:29108"/>
        <label>1</label>
    </ligand>
</feature>
<dbReference type="FunFam" id="1.10.420.10:FF:000006">
    <property type="entry name" value="Peroxidase"/>
    <property type="match status" value="1"/>
</dbReference>
<feature type="site" description="Transition state stabilizer" evidence="18">
    <location>
        <position position="61"/>
    </location>
</feature>
<evidence type="ECO:0000256" key="15">
    <source>
        <dbReference type="PIRSR" id="PIRSR600823-1"/>
    </source>
</evidence>
<comment type="similarity">
    <text evidence="3">Belongs to the peroxidase family. Ascorbate peroxidase subfamily.</text>
</comment>
<dbReference type="InterPro" id="IPR002016">
    <property type="entry name" value="Haem_peroxidase"/>
</dbReference>
<evidence type="ECO:0000256" key="16">
    <source>
        <dbReference type="PIRSR" id="PIRSR600823-2"/>
    </source>
</evidence>
<evidence type="ECO:0000256" key="2">
    <source>
        <dbReference type="ARBA" id="ARBA00004613"/>
    </source>
</evidence>
<feature type="binding site" evidence="16">
    <location>
        <position position="105"/>
    </location>
    <ligand>
        <name>substrate</name>
    </ligand>
</feature>
<keyword evidence="9 17" id="KW-0106">Calcium</keyword>
<feature type="binding site" description="axial binding residue" evidence="17">
    <location>
        <position position="135"/>
    </location>
    <ligand>
        <name>heme b</name>
        <dbReference type="ChEBI" id="CHEBI:60344"/>
    </ligand>
    <ligandPart>
        <name>Fe</name>
        <dbReference type="ChEBI" id="CHEBI:18248"/>
    </ligandPart>
</feature>
<dbReference type="GO" id="GO:0046872">
    <property type="term" value="F:metal ion binding"/>
    <property type="evidence" value="ECO:0007669"/>
    <property type="project" value="UniProtKB-KW"/>
</dbReference>
<organism evidence="22 23">
    <name type="scientific">Urochloa decumbens</name>
    <dbReference type="NCBI Taxonomy" id="240449"/>
    <lineage>
        <taxon>Eukaryota</taxon>
        <taxon>Viridiplantae</taxon>
        <taxon>Streptophyta</taxon>
        <taxon>Embryophyta</taxon>
        <taxon>Tracheophyta</taxon>
        <taxon>Spermatophyta</taxon>
        <taxon>Magnoliopsida</taxon>
        <taxon>Liliopsida</taxon>
        <taxon>Poales</taxon>
        <taxon>Poaceae</taxon>
        <taxon>PACMAD clade</taxon>
        <taxon>Panicoideae</taxon>
        <taxon>Panicodae</taxon>
        <taxon>Paniceae</taxon>
        <taxon>Melinidinae</taxon>
        <taxon>Urochloa</taxon>
    </lineage>
</organism>
<comment type="catalytic activity">
    <reaction evidence="1">
        <text>2 a phenolic donor + H2O2 = 2 a phenolic radical donor + 2 H2O</text>
        <dbReference type="Rhea" id="RHEA:56136"/>
        <dbReference type="ChEBI" id="CHEBI:15377"/>
        <dbReference type="ChEBI" id="CHEBI:16240"/>
        <dbReference type="ChEBI" id="CHEBI:139520"/>
        <dbReference type="ChEBI" id="CHEBI:139521"/>
        <dbReference type="EC" id="1.11.1.7"/>
    </reaction>
</comment>
<keyword evidence="10" id="KW-0560">Oxidoreductase</keyword>
<dbReference type="PANTHER" id="PTHR31388">
    <property type="entry name" value="PEROXIDASE 72-RELATED"/>
    <property type="match status" value="1"/>
</dbReference>
<comment type="cofactor">
    <cofactor evidence="17">
        <name>Ca(2+)</name>
        <dbReference type="ChEBI" id="CHEBI:29108"/>
    </cofactor>
    <text evidence="17">Binds 2 calcium ions per subunit.</text>
</comment>
<evidence type="ECO:0000256" key="9">
    <source>
        <dbReference type="ARBA" id="ARBA00022837"/>
    </source>
</evidence>
<evidence type="ECO:0000256" key="1">
    <source>
        <dbReference type="ARBA" id="ARBA00000189"/>
    </source>
</evidence>
<evidence type="ECO:0000256" key="20">
    <source>
        <dbReference type="SAM" id="SignalP"/>
    </source>
</evidence>
<keyword evidence="13" id="KW-0325">Glycoprotein</keyword>
<evidence type="ECO:0000256" key="14">
    <source>
        <dbReference type="ARBA" id="ARBA00023324"/>
    </source>
</evidence>
<dbReference type="PRINTS" id="PR00458">
    <property type="entry name" value="PEROXIDASE"/>
</dbReference>
<evidence type="ECO:0000313" key="22">
    <source>
        <dbReference type="EMBL" id="CAL4911984.1"/>
    </source>
</evidence>
<dbReference type="Proteomes" id="UP001497457">
    <property type="component" value="Chromosome 12b"/>
</dbReference>
<dbReference type="PANTHER" id="PTHR31388:SF247">
    <property type="entry name" value="PEROXIDASE"/>
    <property type="match status" value="1"/>
</dbReference>
<feature type="disulfide bond" evidence="19">
    <location>
        <begin position="142"/>
        <end position="167"/>
    </location>
</feature>
<evidence type="ECO:0000256" key="12">
    <source>
        <dbReference type="ARBA" id="ARBA00023157"/>
    </source>
</evidence>
<dbReference type="Pfam" id="PF00141">
    <property type="entry name" value="peroxidase"/>
    <property type="match status" value="1"/>
</dbReference>
<evidence type="ECO:0000256" key="5">
    <source>
        <dbReference type="ARBA" id="ARBA00022525"/>
    </source>
</evidence>
<dbReference type="SUPFAM" id="SSF48113">
    <property type="entry name" value="Heme-dependent peroxidases"/>
    <property type="match status" value="1"/>
</dbReference>
<feature type="chain" id="PRO_5044815681" description="peroxidase" evidence="20">
    <location>
        <begin position="24"/>
        <end position="260"/>
    </location>
</feature>